<dbReference type="PROSITE" id="PS50041">
    <property type="entry name" value="C_TYPE_LECTIN_2"/>
    <property type="match status" value="1"/>
</dbReference>
<dbReference type="Pfam" id="PF00059">
    <property type="entry name" value="Lectin_C"/>
    <property type="match status" value="1"/>
</dbReference>
<proteinExistence type="predicted"/>
<reference evidence="2" key="1">
    <citation type="submission" date="2025-08" db="UniProtKB">
        <authorList>
            <consortium name="Ensembl"/>
        </authorList>
    </citation>
    <scope>IDENTIFICATION</scope>
</reference>
<accession>A0A3Q0RHG6</accession>
<dbReference type="STRING" id="61819.ENSACIP00000011689"/>
<dbReference type="Ensembl" id="ENSACIT00000012020.1">
    <property type="protein sequence ID" value="ENSACIP00000011689.1"/>
    <property type="gene ID" value="ENSACIG00000009130.1"/>
</dbReference>
<dbReference type="Proteomes" id="UP000261340">
    <property type="component" value="Unplaced"/>
</dbReference>
<dbReference type="AlphaFoldDB" id="A0A3Q0RHG6"/>
<reference evidence="2" key="2">
    <citation type="submission" date="2025-09" db="UniProtKB">
        <authorList>
            <consortium name="Ensembl"/>
        </authorList>
    </citation>
    <scope>IDENTIFICATION</scope>
</reference>
<dbReference type="Gene3D" id="3.10.100.10">
    <property type="entry name" value="Mannose-Binding Protein A, subunit A"/>
    <property type="match status" value="1"/>
</dbReference>
<name>A0A3Q0RHG6_AMPCI</name>
<dbReference type="PANTHER" id="PTHR45784">
    <property type="entry name" value="C-TYPE LECTIN DOMAIN FAMILY 20 MEMBER A-RELATED"/>
    <property type="match status" value="1"/>
</dbReference>
<protein>
    <recommendedName>
        <fullName evidence="1">C-type lectin domain-containing protein</fullName>
    </recommendedName>
</protein>
<feature type="domain" description="C-type lectin" evidence="1">
    <location>
        <begin position="25"/>
        <end position="139"/>
    </location>
</feature>
<dbReference type="InterPro" id="IPR001304">
    <property type="entry name" value="C-type_lectin-like"/>
</dbReference>
<dbReference type="PANTHER" id="PTHR45784:SF3">
    <property type="entry name" value="C-TYPE LECTIN DOMAIN FAMILY 4 MEMBER K-LIKE-RELATED"/>
    <property type="match status" value="1"/>
</dbReference>
<sequence length="168" mass="18800">SIYCLSLPEAQFSVLSCLPAPVSPCPSVFSAFRSWIDALEDCQKNHSSLAEISTDTVKNKVKSLLQNYTSLQRGVWIGLERSVFGYNTEWKWISGCKVVDSQLKTNNSNRHCGMISFNVNKEIELQDANCHDNLPFICQKFGDEPHLNTEPAHPLPPDLASALIIINY</sequence>
<evidence type="ECO:0000313" key="3">
    <source>
        <dbReference type="Proteomes" id="UP000261340"/>
    </source>
</evidence>
<dbReference type="InterPro" id="IPR016186">
    <property type="entry name" value="C-type_lectin-like/link_sf"/>
</dbReference>
<evidence type="ECO:0000259" key="1">
    <source>
        <dbReference type="PROSITE" id="PS50041"/>
    </source>
</evidence>
<dbReference type="CDD" id="cd00037">
    <property type="entry name" value="CLECT"/>
    <property type="match status" value="1"/>
</dbReference>
<keyword evidence="3" id="KW-1185">Reference proteome</keyword>
<dbReference type="InterPro" id="IPR016187">
    <property type="entry name" value="CTDL_fold"/>
</dbReference>
<organism evidence="2 3">
    <name type="scientific">Amphilophus citrinellus</name>
    <name type="common">Midas cichlid</name>
    <name type="synonym">Cichlasoma citrinellum</name>
    <dbReference type="NCBI Taxonomy" id="61819"/>
    <lineage>
        <taxon>Eukaryota</taxon>
        <taxon>Metazoa</taxon>
        <taxon>Chordata</taxon>
        <taxon>Craniata</taxon>
        <taxon>Vertebrata</taxon>
        <taxon>Euteleostomi</taxon>
        <taxon>Actinopterygii</taxon>
        <taxon>Neopterygii</taxon>
        <taxon>Teleostei</taxon>
        <taxon>Neoteleostei</taxon>
        <taxon>Acanthomorphata</taxon>
        <taxon>Ovalentaria</taxon>
        <taxon>Cichlomorphae</taxon>
        <taxon>Cichliformes</taxon>
        <taxon>Cichlidae</taxon>
        <taxon>New World cichlids</taxon>
        <taxon>Cichlasomatinae</taxon>
        <taxon>Heroini</taxon>
        <taxon>Amphilophus</taxon>
    </lineage>
</organism>
<dbReference type="SMART" id="SM00034">
    <property type="entry name" value="CLECT"/>
    <property type="match status" value="1"/>
</dbReference>
<dbReference type="SUPFAM" id="SSF56436">
    <property type="entry name" value="C-type lectin-like"/>
    <property type="match status" value="1"/>
</dbReference>
<dbReference type="GeneTree" id="ENSGT01110000267315"/>
<evidence type="ECO:0000313" key="2">
    <source>
        <dbReference type="Ensembl" id="ENSACIP00000011689.1"/>
    </source>
</evidence>